<sequence>MAKADSDKRESMLSEYTKKQETSPASPTLDQIDVVLAKARAGQLRKTRSGRTTKPLPHAPHPICNEVVATSSPSEPMGLPIVFTLGFRFSLRDETCQSVLTTCVYRDFFLRDYGTGEGRHYSVVRVGSQEENVAYASLDKPDLTLP</sequence>
<evidence type="ECO:0000313" key="3">
    <source>
        <dbReference type="Proteomes" id="UP001480595"/>
    </source>
</evidence>
<feature type="region of interest" description="Disordered" evidence="1">
    <location>
        <begin position="43"/>
        <end position="69"/>
    </location>
</feature>
<name>A0ABR1WUV9_9PEZI</name>
<dbReference type="GeneID" id="92086375"/>
<proteinExistence type="predicted"/>
<gene>
    <name evidence="2" type="ORF">PG994_001903</name>
</gene>
<organism evidence="2 3">
    <name type="scientific">Apiospora phragmitis</name>
    <dbReference type="NCBI Taxonomy" id="2905665"/>
    <lineage>
        <taxon>Eukaryota</taxon>
        <taxon>Fungi</taxon>
        <taxon>Dikarya</taxon>
        <taxon>Ascomycota</taxon>
        <taxon>Pezizomycotina</taxon>
        <taxon>Sordariomycetes</taxon>
        <taxon>Xylariomycetidae</taxon>
        <taxon>Amphisphaeriales</taxon>
        <taxon>Apiosporaceae</taxon>
        <taxon>Apiospora</taxon>
    </lineage>
</organism>
<evidence type="ECO:0000313" key="2">
    <source>
        <dbReference type="EMBL" id="KAK8086929.1"/>
    </source>
</evidence>
<feature type="region of interest" description="Disordered" evidence="1">
    <location>
        <begin position="1"/>
        <end position="30"/>
    </location>
</feature>
<dbReference type="RefSeq" id="XP_066721453.1">
    <property type="nucleotide sequence ID" value="XM_066853312.1"/>
</dbReference>
<feature type="compositionally biased region" description="Basic and acidic residues" evidence="1">
    <location>
        <begin position="1"/>
        <end position="21"/>
    </location>
</feature>
<dbReference type="EMBL" id="JAQQWL010000002">
    <property type="protein sequence ID" value="KAK8086929.1"/>
    <property type="molecule type" value="Genomic_DNA"/>
</dbReference>
<evidence type="ECO:0000256" key="1">
    <source>
        <dbReference type="SAM" id="MobiDB-lite"/>
    </source>
</evidence>
<accession>A0ABR1WUV9</accession>
<reference evidence="2 3" key="1">
    <citation type="submission" date="2023-01" db="EMBL/GenBank/DDBJ databases">
        <title>Analysis of 21 Apiospora genomes using comparative genomics revels a genus with tremendous synthesis potential of carbohydrate active enzymes and secondary metabolites.</title>
        <authorList>
            <person name="Sorensen T."/>
        </authorList>
    </citation>
    <scope>NUCLEOTIDE SEQUENCE [LARGE SCALE GENOMIC DNA]</scope>
    <source>
        <strain evidence="2 3">CBS 135458</strain>
    </source>
</reference>
<protein>
    <submittedName>
        <fullName evidence="2">Fungal-specific transcription factor domain-containing protein</fullName>
    </submittedName>
</protein>
<dbReference type="Proteomes" id="UP001480595">
    <property type="component" value="Unassembled WGS sequence"/>
</dbReference>
<keyword evidence="3" id="KW-1185">Reference proteome</keyword>
<comment type="caution">
    <text evidence="2">The sequence shown here is derived from an EMBL/GenBank/DDBJ whole genome shotgun (WGS) entry which is preliminary data.</text>
</comment>